<keyword evidence="1" id="KW-1133">Transmembrane helix</keyword>
<reference evidence="2 3" key="1">
    <citation type="submission" date="2019-07" db="EMBL/GenBank/DDBJ databases">
        <title>Cryptosporangium phraense sp. nov., isolated from plant litter.</title>
        <authorList>
            <person name="Suriyachadkun C."/>
        </authorList>
    </citation>
    <scope>NUCLEOTIDE SEQUENCE [LARGE SCALE GENOMIC DNA]</scope>
    <source>
        <strain evidence="2 3">A-T 5661</strain>
    </source>
</reference>
<dbReference type="OrthoDB" id="3612087at2"/>
<comment type="caution">
    <text evidence="2">The sequence shown here is derived from an EMBL/GenBank/DDBJ whole genome shotgun (WGS) entry which is preliminary data.</text>
</comment>
<organism evidence="2 3">
    <name type="scientific">Cryptosporangium phraense</name>
    <dbReference type="NCBI Taxonomy" id="2593070"/>
    <lineage>
        <taxon>Bacteria</taxon>
        <taxon>Bacillati</taxon>
        <taxon>Actinomycetota</taxon>
        <taxon>Actinomycetes</taxon>
        <taxon>Cryptosporangiales</taxon>
        <taxon>Cryptosporangiaceae</taxon>
        <taxon>Cryptosporangium</taxon>
    </lineage>
</organism>
<evidence type="ECO:0000313" key="2">
    <source>
        <dbReference type="EMBL" id="TQS42696.1"/>
    </source>
</evidence>
<dbReference type="EMBL" id="VIRS01000017">
    <property type="protein sequence ID" value="TQS42696.1"/>
    <property type="molecule type" value="Genomic_DNA"/>
</dbReference>
<proteinExistence type="predicted"/>
<dbReference type="AlphaFoldDB" id="A0A545AN31"/>
<name>A0A545AN31_9ACTN</name>
<dbReference type="InParanoid" id="A0A545AN31"/>
<feature type="transmembrane region" description="Helical" evidence="1">
    <location>
        <begin position="47"/>
        <end position="71"/>
    </location>
</feature>
<protein>
    <submittedName>
        <fullName evidence="2">Uncharacterized protein</fullName>
    </submittedName>
</protein>
<accession>A0A545AN31</accession>
<gene>
    <name evidence="2" type="ORF">FL583_23720</name>
</gene>
<evidence type="ECO:0000313" key="3">
    <source>
        <dbReference type="Proteomes" id="UP000317982"/>
    </source>
</evidence>
<dbReference type="Proteomes" id="UP000317982">
    <property type="component" value="Unassembled WGS sequence"/>
</dbReference>
<sequence length="484" mass="50921">MNTTEHAEIAEVAALLPAAPADREPGVPRDALLSQLTTRRTFRNSGWAVPLLTAAALVLVVALTAGVSLFLGRETNSVTPAGSGPKSLAELRSLLAAASNREGRDWQLPGYRPDDFIYVREASGGSTRESWYSANGQKQSFGRTGSGDLRPYVDLPAGTPKTTVFQAMIERPNYQLLDLAARTLRPEDLLAALEKADRDGHGTFRMSAAVAQMLKLGGQASPVIRGWVYDVATRIPGAYLVRDGVDGRGRHSPGIGFTVGGVTDRILVNPESGAVMAVKTGTVESTFLAFGASAKPGDVPAASFDPAVVPLAALPAPAKSAVVPAPSSIRDVDFANGDWELPLDVSKRPVITAGRPGGGGPIAHFVNGVAQLPKDDQWPLQFEVDTRAFPVVHVPADSAMPESAVVVIRIRPTEPGRTDQLTYAIVAFLGQPDVFPGPAALVELVGSGPGPKVDLKANQLQVETSPGAAPQRFTRTATGFTPVR</sequence>
<evidence type="ECO:0000256" key="1">
    <source>
        <dbReference type="SAM" id="Phobius"/>
    </source>
</evidence>
<keyword evidence="1" id="KW-0472">Membrane</keyword>
<keyword evidence="1" id="KW-0812">Transmembrane</keyword>
<keyword evidence="3" id="KW-1185">Reference proteome</keyword>
<dbReference type="RefSeq" id="WP_142707003.1">
    <property type="nucleotide sequence ID" value="NZ_VIRS01000017.1"/>
</dbReference>